<dbReference type="Pfam" id="PF04531">
    <property type="entry name" value="Phage_holin_1"/>
    <property type="match status" value="1"/>
</dbReference>
<evidence type="ECO:0008006" key="4">
    <source>
        <dbReference type="Google" id="ProtNLM"/>
    </source>
</evidence>
<accession>A0A5C6M7F7</accession>
<dbReference type="RefSeq" id="WP_146303446.1">
    <property type="nucleotide sequence ID" value="NZ_JANXKU010000004.1"/>
</dbReference>
<name>A0A5C6M7F7_9LACO</name>
<feature type="transmembrane region" description="Helical" evidence="1">
    <location>
        <begin position="44"/>
        <end position="62"/>
    </location>
</feature>
<protein>
    <recommendedName>
        <fullName evidence="4">Holin</fullName>
    </recommendedName>
</protein>
<dbReference type="AlphaFoldDB" id="A0A5C6M7F7"/>
<comment type="caution">
    <text evidence="2">The sequence shown here is derived from an EMBL/GenBank/DDBJ whole genome shotgun (WGS) entry which is preliminary data.</text>
</comment>
<organism evidence="2 3">
    <name type="scientific">Dellaglioa algida</name>
    <dbReference type="NCBI Taxonomy" id="105612"/>
    <lineage>
        <taxon>Bacteria</taxon>
        <taxon>Bacillati</taxon>
        <taxon>Bacillota</taxon>
        <taxon>Bacilli</taxon>
        <taxon>Lactobacillales</taxon>
        <taxon>Lactobacillaceae</taxon>
        <taxon>Dellaglioa</taxon>
    </lineage>
</organism>
<proteinExistence type="predicted"/>
<dbReference type="EMBL" id="SRRQ01000028">
    <property type="protein sequence ID" value="TWW10089.1"/>
    <property type="molecule type" value="Genomic_DNA"/>
</dbReference>
<feature type="transmembrane region" description="Helical" evidence="1">
    <location>
        <begin position="12"/>
        <end position="32"/>
    </location>
</feature>
<sequence length="73" mass="8061">MKNINVNWHSKALWASLTSLFIVLIQQILALFGLSLPEGFESQVGGLINTLLTIGGLFGIVYDTNKKEIINED</sequence>
<evidence type="ECO:0000313" key="2">
    <source>
        <dbReference type="EMBL" id="TWW10089.1"/>
    </source>
</evidence>
<keyword evidence="1" id="KW-1133">Transmembrane helix</keyword>
<reference evidence="2 3" key="1">
    <citation type="submission" date="2019-04" db="EMBL/GenBank/DDBJ databases">
        <title>In vitro growth and metabolic characteristics of meat-borne Lactobacillus algidus strains.</title>
        <authorList>
            <person name="Sade E."/>
            <person name="Per J."/>
            <person name="Tytti H."/>
            <person name="Johanna B.K."/>
        </authorList>
    </citation>
    <scope>NUCLEOTIDE SEQUENCE [LARGE SCALE GENOMIC DNA]</scope>
    <source>
        <strain evidence="2 3">LTS37-1</strain>
    </source>
</reference>
<dbReference type="Proteomes" id="UP000321659">
    <property type="component" value="Unassembled WGS sequence"/>
</dbReference>
<keyword evidence="1" id="KW-0472">Membrane</keyword>
<dbReference type="InterPro" id="IPR006485">
    <property type="entry name" value="Phage-like_holin"/>
</dbReference>
<evidence type="ECO:0000256" key="1">
    <source>
        <dbReference type="SAM" id="Phobius"/>
    </source>
</evidence>
<gene>
    <name evidence="2" type="ORF">LABALGLTS371_16290</name>
</gene>
<keyword evidence="1" id="KW-0812">Transmembrane</keyword>
<evidence type="ECO:0000313" key="3">
    <source>
        <dbReference type="Proteomes" id="UP000321659"/>
    </source>
</evidence>